<keyword evidence="1" id="KW-1133">Transmembrane helix</keyword>
<dbReference type="EMBL" id="SSSN01000003">
    <property type="protein sequence ID" value="THG34898.1"/>
    <property type="molecule type" value="Genomic_DNA"/>
</dbReference>
<accession>A0A4S4FWY2</accession>
<dbReference type="OrthoDB" id="5126290at2"/>
<gene>
    <name evidence="2" type="ORF">E6C70_02095</name>
</gene>
<feature type="transmembrane region" description="Helical" evidence="1">
    <location>
        <begin position="106"/>
        <end position="127"/>
    </location>
</feature>
<dbReference type="RefSeq" id="WP_136421787.1">
    <property type="nucleotide sequence ID" value="NZ_SSSN01000003.1"/>
</dbReference>
<name>A0A4S4FWY2_9MICO</name>
<reference evidence="2 3" key="1">
    <citation type="submission" date="2019-04" db="EMBL/GenBank/DDBJ databases">
        <authorList>
            <person name="Jiang L."/>
        </authorList>
    </citation>
    <scope>NUCLEOTIDE SEQUENCE [LARGE SCALE GENOMIC DNA]</scope>
    <source>
        <strain evidence="2 3">YIM 131861</strain>
    </source>
</reference>
<dbReference type="AlphaFoldDB" id="A0A4S4FWY2"/>
<evidence type="ECO:0000256" key="1">
    <source>
        <dbReference type="SAM" id="Phobius"/>
    </source>
</evidence>
<evidence type="ECO:0000313" key="2">
    <source>
        <dbReference type="EMBL" id="THG34898.1"/>
    </source>
</evidence>
<feature type="transmembrane region" description="Helical" evidence="1">
    <location>
        <begin position="32"/>
        <end position="53"/>
    </location>
</feature>
<feature type="transmembrane region" description="Helical" evidence="1">
    <location>
        <begin position="7"/>
        <end position="26"/>
    </location>
</feature>
<sequence length="144" mass="15460">MSPRAAGILVMIGAIVVALGGGWLIATPPWSIPGALVLVGAMILFAVGSTWLVRPSWADRTWPPQRPADPARSRRRLRRLLISRAIMVPLLLAGAVFVMVDGQPLLGAILLLLGLLNGWSSIWLGVLARRTRAGIERDTTSHST</sequence>
<comment type="caution">
    <text evidence="2">The sequence shown here is derived from an EMBL/GenBank/DDBJ whole genome shotgun (WGS) entry which is preliminary data.</text>
</comment>
<proteinExistence type="predicted"/>
<feature type="transmembrane region" description="Helical" evidence="1">
    <location>
        <begin position="81"/>
        <end position="100"/>
    </location>
</feature>
<keyword evidence="1" id="KW-0812">Transmembrane</keyword>
<dbReference type="Proteomes" id="UP000307380">
    <property type="component" value="Unassembled WGS sequence"/>
</dbReference>
<keyword evidence="3" id="KW-1185">Reference proteome</keyword>
<protein>
    <submittedName>
        <fullName evidence="2">Uncharacterized protein</fullName>
    </submittedName>
</protein>
<keyword evidence="1" id="KW-0472">Membrane</keyword>
<evidence type="ECO:0000313" key="3">
    <source>
        <dbReference type="Proteomes" id="UP000307380"/>
    </source>
</evidence>
<organism evidence="2 3">
    <name type="scientific">Orlajensenia flava</name>
    <dbReference type="NCBI Taxonomy" id="2565934"/>
    <lineage>
        <taxon>Bacteria</taxon>
        <taxon>Bacillati</taxon>
        <taxon>Actinomycetota</taxon>
        <taxon>Actinomycetes</taxon>
        <taxon>Micrococcales</taxon>
        <taxon>Microbacteriaceae</taxon>
        <taxon>Orlajensenia</taxon>
    </lineage>
</organism>